<comment type="similarity">
    <text evidence="1">Belongs to the class-IV pyridoxal-phosphate-dependent aminotransferase family.</text>
</comment>
<organism evidence="2 3">
    <name type="scientific">Ornatilinea apprima</name>
    <dbReference type="NCBI Taxonomy" id="1134406"/>
    <lineage>
        <taxon>Bacteria</taxon>
        <taxon>Bacillati</taxon>
        <taxon>Chloroflexota</taxon>
        <taxon>Anaerolineae</taxon>
        <taxon>Anaerolineales</taxon>
        <taxon>Anaerolineaceae</taxon>
        <taxon>Ornatilinea</taxon>
    </lineage>
</organism>
<evidence type="ECO:0000256" key="1">
    <source>
        <dbReference type="ARBA" id="ARBA00009320"/>
    </source>
</evidence>
<keyword evidence="3" id="KW-1185">Reference proteome</keyword>
<proteinExistence type="inferred from homology"/>
<dbReference type="InterPro" id="IPR043131">
    <property type="entry name" value="BCAT-like_N"/>
</dbReference>
<dbReference type="InterPro" id="IPR001544">
    <property type="entry name" value="Aminotrans_IV"/>
</dbReference>
<evidence type="ECO:0008006" key="4">
    <source>
        <dbReference type="Google" id="ProtNLM"/>
    </source>
</evidence>
<protein>
    <recommendedName>
        <fullName evidence="4">Aminotransferase class IV</fullName>
    </recommendedName>
</protein>
<comment type="caution">
    <text evidence="2">The sequence shown here is derived from an EMBL/GenBank/DDBJ whole genome shotgun (WGS) entry which is preliminary data.</text>
</comment>
<dbReference type="SUPFAM" id="SSF56752">
    <property type="entry name" value="D-aminoacid aminotransferase-like PLP-dependent enzymes"/>
    <property type="match status" value="1"/>
</dbReference>
<dbReference type="RefSeq" id="WP_075060956.1">
    <property type="nucleotide sequence ID" value="NZ_LGCL01000002.1"/>
</dbReference>
<dbReference type="GO" id="GO:0046394">
    <property type="term" value="P:carboxylic acid biosynthetic process"/>
    <property type="evidence" value="ECO:0007669"/>
    <property type="project" value="UniProtKB-ARBA"/>
</dbReference>
<reference evidence="2 3" key="1">
    <citation type="submission" date="2015-07" db="EMBL/GenBank/DDBJ databases">
        <title>Genome sequence of Ornatilinea apprima DSM 23815.</title>
        <authorList>
            <person name="Hemp J."/>
            <person name="Ward L.M."/>
            <person name="Pace L.A."/>
            <person name="Fischer W.W."/>
        </authorList>
    </citation>
    <scope>NUCLEOTIDE SEQUENCE [LARGE SCALE GENOMIC DNA]</scope>
    <source>
        <strain evidence="2 3">P3M-1</strain>
    </source>
</reference>
<dbReference type="Gene3D" id="3.20.10.10">
    <property type="entry name" value="D-amino Acid Aminotransferase, subunit A, domain 2"/>
    <property type="match status" value="1"/>
</dbReference>
<dbReference type="PANTHER" id="PTHR42743:SF11">
    <property type="entry name" value="AMINODEOXYCHORISMATE LYASE"/>
    <property type="match status" value="1"/>
</dbReference>
<name>A0A0P6XWS5_9CHLR</name>
<dbReference type="EMBL" id="LGCL01000002">
    <property type="protein sequence ID" value="KPL81021.1"/>
    <property type="molecule type" value="Genomic_DNA"/>
</dbReference>
<dbReference type="Pfam" id="PF01063">
    <property type="entry name" value="Aminotran_4"/>
    <property type="match status" value="1"/>
</dbReference>
<dbReference type="InterPro" id="IPR050571">
    <property type="entry name" value="Class-IV_PLP-Dep_Aminotrnsfr"/>
</dbReference>
<dbReference type="OrthoDB" id="9805628at2"/>
<dbReference type="InterPro" id="IPR043132">
    <property type="entry name" value="BCAT-like_C"/>
</dbReference>
<dbReference type="AlphaFoldDB" id="A0A0P6XWS5"/>
<dbReference type="PANTHER" id="PTHR42743">
    <property type="entry name" value="AMINO-ACID AMINOTRANSFERASE"/>
    <property type="match status" value="1"/>
</dbReference>
<dbReference type="Proteomes" id="UP000050417">
    <property type="component" value="Unassembled WGS sequence"/>
</dbReference>
<dbReference type="GO" id="GO:0003824">
    <property type="term" value="F:catalytic activity"/>
    <property type="evidence" value="ECO:0007669"/>
    <property type="project" value="InterPro"/>
</dbReference>
<evidence type="ECO:0000313" key="3">
    <source>
        <dbReference type="Proteomes" id="UP000050417"/>
    </source>
</evidence>
<dbReference type="CDD" id="cd00449">
    <property type="entry name" value="PLPDE_IV"/>
    <property type="match status" value="1"/>
</dbReference>
<dbReference type="Gene3D" id="3.30.470.10">
    <property type="match status" value="1"/>
</dbReference>
<dbReference type="InterPro" id="IPR036038">
    <property type="entry name" value="Aminotransferase-like"/>
</dbReference>
<sequence>MAQVWKLNGKYEILSEGELPISPDANLDQISKLLPGGAYTTFRTYDHYKIVSLENHFLRLEETAALAGKPIQLDYEKLRGTIREIVHRELTRELRIRITLDLQENPGLIYLSYEPLVTPAKELYETGASAETTLLERDNPKAKLTDFIIRSQELKSRLNQDLQEILMVNSSGEITEGLTSNFFGVLDNKIFTAEEGVLLGITRSALIEEAQKFGFEIVYKPVRVDELPRLEEAFITSTSRLVLPIREIDQQPIRNGIPGVVTKKLIELLKRRIVSEYEEI</sequence>
<evidence type="ECO:0000313" key="2">
    <source>
        <dbReference type="EMBL" id="KPL81021.1"/>
    </source>
</evidence>
<accession>A0A0P6XWS5</accession>
<dbReference type="STRING" id="1134406.ADN00_00290"/>
<gene>
    <name evidence="2" type="ORF">ADN00_00290</name>
</gene>